<keyword evidence="2" id="KW-1185">Reference proteome</keyword>
<evidence type="ECO:0000313" key="2">
    <source>
        <dbReference type="Proteomes" id="UP000071778"/>
    </source>
</evidence>
<protein>
    <submittedName>
        <fullName evidence="1">Uncharacterized protein</fullName>
    </submittedName>
</protein>
<dbReference type="EMBL" id="CP013235">
    <property type="protein sequence ID" value="AMP10753.1"/>
    <property type="molecule type" value="Genomic_DNA"/>
</dbReference>
<name>A0A127QL03_9BURK</name>
<dbReference type="PATRIC" id="fig|279058.17.peg.3310"/>
<evidence type="ECO:0000313" key="1">
    <source>
        <dbReference type="EMBL" id="AMP10753.1"/>
    </source>
</evidence>
<dbReference type="AlphaFoldDB" id="A0A127QL03"/>
<proteinExistence type="predicted"/>
<gene>
    <name evidence="1" type="ORF">CAter282_3038</name>
</gene>
<organism evidence="1 2">
    <name type="scientific">Collimonas arenae</name>
    <dbReference type="NCBI Taxonomy" id="279058"/>
    <lineage>
        <taxon>Bacteria</taxon>
        <taxon>Pseudomonadati</taxon>
        <taxon>Pseudomonadota</taxon>
        <taxon>Betaproteobacteria</taxon>
        <taxon>Burkholderiales</taxon>
        <taxon>Oxalobacteraceae</taxon>
        <taxon>Collimonas</taxon>
    </lineage>
</organism>
<sequence length="731" mass="80500">MAHASGGDEDSYNRFAPDNFVSQPELGRYAAGTLGIVGNGYWRVYLFMAYRALHNQPIGAAAPEALGIAGWGTALLQDRMYSHDGVDAWLQARQPYADAAITTLDPWRAVGPKDSFQSYLNCPKDAFDNATQTLEARKKSDGAQWLKTWVKNQDVVFSQCAGGNATVLAPLPDAAPAWLKADYAYQSAAALFYKQDFITARKLFQAIAADSKSPWQRIAPYLAARSLIRQAELNESAGSPAYISNLQTARNELRTIAGKYAPAQGMLARLEIRLNPEQRLPELGKKLANASFNPPSGQTAQDLSDYLSLLDRFENADSTLWSRFDPMTLWILTMQQRSPAMPASAGKPSAEDIKHAASVAEAYTQAQSRWQKEKSPEWLIAALSSAPLGKAAPDLMKAADSLPADSPAYQSARYYTSRHLQAQKQDAAVWRSSAPEIKGNDKTLASSVNLWRALALPVAPKRSDFIAALWRHPVDQSESYVKSYAIEARKNAAAKPNDAAAAAEADAAQRRWLEVSSDGLDDDGFAALNNALPLSEWMMLAQDANTPKVWKTRLAESIWMRGLVLGDYASVDQVSATIAQDKKTTANLWQRYQQARTPADKENAALIIWANSPELQPEVANWQNFGDWCARPATTPTSLSYLNSDEQQRARRESQQIAKAGGGVNYFGDKLLSYAKKNPADADVPKALYFLIQRTRGACSSNASRVSKAAYQLLKSQHPNEPWAQKAKYWY</sequence>
<dbReference type="Proteomes" id="UP000071778">
    <property type="component" value="Chromosome"/>
</dbReference>
<reference evidence="1 2" key="1">
    <citation type="submission" date="2015-11" db="EMBL/GenBank/DDBJ databases">
        <title>Exploring the genomic traits of fungus-feeding bacterial genus Collimonas.</title>
        <authorList>
            <person name="Song C."/>
            <person name="Schmidt R."/>
            <person name="de Jager V."/>
            <person name="Krzyzanowska D."/>
            <person name="Jongedijk E."/>
            <person name="Cankar K."/>
            <person name="Beekwilder J."/>
            <person name="van Veen A."/>
            <person name="de Boer W."/>
            <person name="van Veen J.A."/>
            <person name="Garbeva P."/>
        </authorList>
    </citation>
    <scope>NUCLEOTIDE SEQUENCE [LARGE SCALE GENOMIC DNA]</scope>
    <source>
        <strain evidence="1 2">Ter282</strain>
    </source>
</reference>
<accession>A0A127QL03</accession>